<gene>
    <name evidence="3" type="ORF">Ahy_A02g006714</name>
</gene>
<proteinExistence type="predicted"/>
<accession>A0A445EAP5</accession>
<evidence type="ECO:0000313" key="3">
    <source>
        <dbReference type="EMBL" id="RYR72487.1"/>
    </source>
</evidence>
<feature type="compositionally biased region" description="Basic and acidic residues" evidence="1">
    <location>
        <begin position="36"/>
        <end position="48"/>
    </location>
</feature>
<dbReference type="EMBL" id="SDMP01000002">
    <property type="protein sequence ID" value="RYR72487.1"/>
    <property type="molecule type" value="Genomic_DNA"/>
</dbReference>
<dbReference type="Proteomes" id="UP000289738">
    <property type="component" value="Chromosome A02"/>
</dbReference>
<sequence length="178" mass="20568">MRLKNCTKRNPTPKKTPRRRLIDVEDDDDAEIVSQAEKRPKVSKERSARRPPPTGQSFILNPDPDKPPSIYVSVDVEEFLDENVGYHSYEFEELRSIASDEDADQPLVFPQSNADAPVSQVQLELGMEFETLSHFRNVVRKFNINILRSIFFPQCDSTRNKTICYDVECPWQIYCAKS</sequence>
<feature type="compositionally biased region" description="Basic residues" evidence="1">
    <location>
        <begin position="1"/>
        <end position="19"/>
    </location>
</feature>
<evidence type="ECO:0000313" key="4">
    <source>
        <dbReference type="Proteomes" id="UP000289738"/>
    </source>
</evidence>
<dbReference type="Pfam" id="PF03108">
    <property type="entry name" value="DBD_Tnp_Mut"/>
    <property type="match status" value="1"/>
</dbReference>
<dbReference type="AlphaFoldDB" id="A0A445EAP5"/>
<evidence type="ECO:0000259" key="2">
    <source>
        <dbReference type="Pfam" id="PF03108"/>
    </source>
</evidence>
<feature type="domain" description="Transposase MuDR plant" evidence="2">
    <location>
        <begin position="121"/>
        <end position="177"/>
    </location>
</feature>
<feature type="region of interest" description="Disordered" evidence="1">
    <location>
        <begin position="1"/>
        <end position="66"/>
    </location>
</feature>
<organism evidence="3 4">
    <name type="scientific">Arachis hypogaea</name>
    <name type="common">Peanut</name>
    <dbReference type="NCBI Taxonomy" id="3818"/>
    <lineage>
        <taxon>Eukaryota</taxon>
        <taxon>Viridiplantae</taxon>
        <taxon>Streptophyta</taxon>
        <taxon>Embryophyta</taxon>
        <taxon>Tracheophyta</taxon>
        <taxon>Spermatophyta</taxon>
        <taxon>Magnoliopsida</taxon>
        <taxon>eudicotyledons</taxon>
        <taxon>Gunneridae</taxon>
        <taxon>Pentapetalae</taxon>
        <taxon>rosids</taxon>
        <taxon>fabids</taxon>
        <taxon>Fabales</taxon>
        <taxon>Fabaceae</taxon>
        <taxon>Papilionoideae</taxon>
        <taxon>50 kb inversion clade</taxon>
        <taxon>dalbergioids sensu lato</taxon>
        <taxon>Dalbergieae</taxon>
        <taxon>Pterocarpus clade</taxon>
        <taxon>Arachis</taxon>
    </lineage>
</organism>
<dbReference type="InterPro" id="IPR004332">
    <property type="entry name" value="Transposase_MuDR"/>
</dbReference>
<protein>
    <recommendedName>
        <fullName evidence="2">Transposase MuDR plant domain-containing protein</fullName>
    </recommendedName>
</protein>
<keyword evidence="4" id="KW-1185">Reference proteome</keyword>
<comment type="caution">
    <text evidence="3">The sequence shown here is derived from an EMBL/GenBank/DDBJ whole genome shotgun (WGS) entry which is preliminary data.</text>
</comment>
<name>A0A445EAP5_ARAHY</name>
<reference evidence="3 4" key="1">
    <citation type="submission" date="2019-01" db="EMBL/GenBank/DDBJ databases">
        <title>Sequencing of cultivated peanut Arachis hypogaea provides insights into genome evolution and oil improvement.</title>
        <authorList>
            <person name="Chen X."/>
        </authorList>
    </citation>
    <scope>NUCLEOTIDE SEQUENCE [LARGE SCALE GENOMIC DNA]</scope>
    <source>
        <strain evidence="4">cv. Fuhuasheng</strain>
        <tissue evidence="3">Leaves</tissue>
    </source>
</reference>
<evidence type="ECO:0000256" key="1">
    <source>
        <dbReference type="SAM" id="MobiDB-lite"/>
    </source>
</evidence>